<dbReference type="EMBL" id="JAXAVU010000006">
    <property type="protein sequence ID" value="MDX8142740.1"/>
    <property type="molecule type" value="Genomic_DNA"/>
</dbReference>
<dbReference type="Proteomes" id="UP001285352">
    <property type="component" value="Unassembled WGS sequence"/>
</dbReference>
<keyword evidence="2" id="KW-1133">Transmembrane helix</keyword>
<keyword evidence="4" id="KW-1185">Reference proteome</keyword>
<evidence type="ECO:0000256" key="1">
    <source>
        <dbReference type="SAM" id="MobiDB-lite"/>
    </source>
</evidence>
<protein>
    <submittedName>
        <fullName evidence="3">Uncharacterized protein</fullName>
    </submittedName>
</protein>
<keyword evidence="2" id="KW-0812">Transmembrane</keyword>
<name>A0ABU4UTZ8_9PSEU</name>
<evidence type="ECO:0000313" key="4">
    <source>
        <dbReference type="Proteomes" id="UP001285352"/>
    </source>
</evidence>
<feature type="compositionally biased region" description="Polar residues" evidence="1">
    <location>
        <begin position="173"/>
        <end position="185"/>
    </location>
</feature>
<reference evidence="3 4" key="1">
    <citation type="submission" date="2023-11" db="EMBL/GenBank/DDBJ databases">
        <title>Lentzea sokolovensis, sp. nov., Lentzea kristufkii, sp. nov., and Lentzea miocenensis, sp. nov., rare actinobacteria from Sokolov Coal Basin, Miocene lacustrine sediment, Czech Republic.</title>
        <authorList>
            <person name="Lara A."/>
            <person name="Kotroba L."/>
            <person name="Nouioui I."/>
            <person name="Neumann-Schaal M."/>
            <person name="Mast Y."/>
            <person name="Chronakova A."/>
        </authorList>
    </citation>
    <scope>NUCLEOTIDE SEQUENCE [LARGE SCALE GENOMIC DNA]</scope>
    <source>
        <strain evidence="3 4">BCCO 10_0061</strain>
    </source>
</reference>
<proteinExistence type="predicted"/>
<dbReference type="RefSeq" id="WP_319975047.1">
    <property type="nucleotide sequence ID" value="NZ_JAXAVU010000006.1"/>
</dbReference>
<gene>
    <name evidence="3" type="ORF">SK854_11505</name>
</gene>
<sequence>MPPTRSSTPSRSSHVVEAPVLARRLSWWTGGFATGGVATSGFVVWGVVVCGVVDVVESGGVHFVVDVVEPGVVVVVDVVEPGVVVVVLVDVDVVVVVVVVVEFVEPGGFSVVVVVVQGVVVVVVGVVVVDVGGSSPLGDGARQPGRTFGHHAAAHTWPSPEAEASGAAPCSETSVNTAPAVSTPI</sequence>
<feature type="region of interest" description="Disordered" evidence="1">
    <location>
        <begin position="148"/>
        <end position="185"/>
    </location>
</feature>
<feature type="compositionally biased region" description="Low complexity" evidence="1">
    <location>
        <begin position="158"/>
        <end position="172"/>
    </location>
</feature>
<comment type="caution">
    <text evidence="3">The sequence shown here is derived from an EMBL/GenBank/DDBJ whole genome shotgun (WGS) entry which is preliminary data.</text>
</comment>
<evidence type="ECO:0000256" key="2">
    <source>
        <dbReference type="SAM" id="Phobius"/>
    </source>
</evidence>
<keyword evidence="2" id="KW-0472">Membrane</keyword>
<feature type="transmembrane region" description="Helical" evidence="2">
    <location>
        <begin position="82"/>
        <end position="101"/>
    </location>
</feature>
<accession>A0ABU4UTZ8</accession>
<feature type="transmembrane region" description="Helical" evidence="2">
    <location>
        <begin position="108"/>
        <end position="129"/>
    </location>
</feature>
<evidence type="ECO:0000313" key="3">
    <source>
        <dbReference type="EMBL" id="MDX8142740.1"/>
    </source>
</evidence>
<organism evidence="3 4">
    <name type="scientific">Lentzea sokolovensis</name>
    <dbReference type="NCBI Taxonomy" id="3095429"/>
    <lineage>
        <taxon>Bacteria</taxon>
        <taxon>Bacillati</taxon>
        <taxon>Actinomycetota</taxon>
        <taxon>Actinomycetes</taxon>
        <taxon>Pseudonocardiales</taxon>
        <taxon>Pseudonocardiaceae</taxon>
        <taxon>Lentzea</taxon>
    </lineage>
</organism>